<dbReference type="Proteomes" id="UP000193144">
    <property type="component" value="Unassembled WGS sequence"/>
</dbReference>
<sequence length="261" mass="30344">MRGLNGWEDYPCNLRTEYPQYDLEYCRRRLNDDAKRLFSDTGCNIIVQTILGSTSSNCESACKRTSIKDLVKDEESLEQTLDKHLSKPGSHFIILQQPYSWAPFDVPKEVVFKLFTALEVPPTFLGLVHVFGHPEDGYQREFTGGYDIRFGILNDDFQLLYTIRYMARTGRESWPWSERRVGIYYKIANDSETWLILQHMSFLRSLTGMRAGEELDCGRLTGSGTIARHVALIESTSRRWNDYLKLIEAQVRRDVRRELPI</sequence>
<evidence type="ECO:0000313" key="3">
    <source>
        <dbReference type="Proteomes" id="UP000193144"/>
    </source>
</evidence>
<evidence type="ECO:0000259" key="1">
    <source>
        <dbReference type="Pfam" id="PF26616"/>
    </source>
</evidence>
<comment type="caution">
    <text evidence="2">The sequence shown here is derived from an EMBL/GenBank/DDBJ whole genome shotgun (WGS) entry which is preliminary data.</text>
</comment>
<accession>A0A1Y1ZKR6</accession>
<dbReference type="InterPro" id="IPR058257">
    <property type="entry name" value="CorA-like_dom"/>
</dbReference>
<organism evidence="2 3">
    <name type="scientific">Clohesyomyces aquaticus</name>
    <dbReference type="NCBI Taxonomy" id="1231657"/>
    <lineage>
        <taxon>Eukaryota</taxon>
        <taxon>Fungi</taxon>
        <taxon>Dikarya</taxon>
        <taxon>Ascomycota</taxon>
        <taxon>Pezizomycotina</taxon>
        <taxon>Dothideomycetes</taxon>
        <taxon>Pleosporomycetidae</taxon>
        <taxon>Pleosporales</taxon>
        <taxon>Lindgomycetaceae</taxon>
        <taxon>Clohesyomyces</taxon>
    </lineage>
</organism>
<keyword evidence="3" id="KW-1185">Reference proteome</keyword>
<evidence type="ECO:0000313" key="2">
    <source>
        <dbReference type="EMBL" id="ORY10806.1"/>
    </source>
</evidence>
<gene>
    <name evidence="2" type="ORF">BCR34DRAFT_339306</name>
</gene>
<dbReference type="Pfam" id="PF26616">
    <property type="entry name" value="CorA-like"/>
    <property type="match status" value="1"/>
</dbReference>
<feature type="domain" description="CorA-like transporter" evidence="1">
    <location>
        <begin position="5"/>
        <end position="142"/>
    </location>
</feature>
<dbReference type="AlphaFoldDB" id="A0A1Y1ZKR6"/>
<dbReference type="EMBL" id="MCFA01000068">
    <property type="protein sequence ID" value="ORY10806.1"/>
    <property type="molecule type" value="Genomic_DNA"/>
</dbReference>
<protein>
    <recommendedName>
        <fullName evidence="1">CorA-like transporter domain-containing protein</fullName>
    </recommendedName>
</protein>
<dbReference type="OrthoDB" id="5396681at2759"/>
<proteinExistence type="predicted"/>
<reference evidence="2 3" key="1">
    <citation type="submission" date="2016-07" db="EMBL/GenBank/DDBJ databases">
        <title>Pervasive Adenine N6-methylation of Active Genes in Fungi.</title>
        <authorList>
            <consortium name="DOE Joint Genome Institute"/>
            <person name="Mondo S.J."/>
            <person name="Dannebaum R.O."/>
            <person name="Kuo R.C."/>
            <person name="Labutti K."/>
            <person name="Haridas S."/>
            <person name="Kuo A."/>
            <person name="Salamov A."/>
            <person name="Ahrendt S.R."/>
            <person name="Lipzen A."/>
            <person name="Sullivan W."/>
            <person name="Andreopoulos W.B."/>
            <person name="Clum A."/>
            <person name="Lindquist E."/>
            <person name="Daum C."/>
            <person name="Ramamoorthy G.K."/>
            <person name="Gryganskyi A."/>
            <person name="Culley D."/>
            <person name="Magnuson J.K."/>
            <person name="James T.Y."/>
            <person name="O'Malley M.A."/>
            <person name="Stajich J.E."/>
            <person name="Spatafora J.W."/>
            <person name="Visel A."/>
            <person name="Grigoriev I.V."/>
        </authorList>
    </citation>
    <scope>NUCLEOTIDE SEQUENCE [LARGE SCALE GENOMIC DNA]</scope>
    <source>
        <strain evidence="2 3">CBS 115471</strain>
    </source>
</reference>
<name>A0A1Y1ZKR6_9PLEO</name>